<dbReference type="GO" id="GO:0000917">
    <property type="term" value="P:division septum assembly"/>
    <property type="evidence" value="ECO:0007669"/>
    <property type="project" value="UniProtKB-KW"/>
</dbReference>
<feature type="domain" description="HTH cro/C1-type" evidence="7">
    <location>
        <begin position="153"/>
        <end position="206"/>
    </location>
</feature>
<dbReference type="SUPFAM" id="SSF47413">
    <property type="entry name" value="lambda repressor-like DNA-binding domains"/>
    <property type="match status" value="1"/>
</dbReference>
<dbReference type="InterPro" id="IPR038658">
    <property type="entry name" value="SsgB_sf"/>
</dbReference>
<dbReference type="Pfam" id="PF04686">
    <property type="entry name" value="SsgA"/>
    <property type="match status" value="1"/>
</dbReference>
<dbReference type="KEGG" id="sxn:IAG42_32915"/>
<evidence type="ECO:0000313" key="9">
    <source>
        <dbReference type="Proteomes" id="UP000516428"/>
    </source>
</evidence>
<keyword evidence="5" id="KW-0717">Septation</keyword>
<evidence type="ECO:0000256" key="6">
    <source>
        <dbReference type="ARBA" id="ARBA00023306"/>
    </source>
</evidence>
<evidence type="ECO:0000259" key="7">
    <source>
        <dbReference type="PROSITE" id="PS50943"/>
    </source>
</evidence>
<dbReference type="GO" id="GO:0030428">
    <property type="term" value="C:cell septum"/>
    <property type="evidence" value="ECO:0007669"/>
    <property type="project" value="UniProtKB-SubCell"/>
</dbReference>
<sequence>MHVSLETPIGARLFTSDGQEYATPVTLRHTSADPEVVRLAFPPHVTLDGRAAVWTVARALLADGLESPARHGNVRVLPHGRDHTVIEFASPDGLAALRFDTEVLRRFVARTRTVGASARASTPEAPVPGPRTEDVVVPLNSRTQQAHLLGLRLREMRQEQGVPLAHAAAAAGLSRLWAAQIESGEILDLDTVSRYASGLGARITLSVEYATERTGVQVARRRTSQCTG</sequence>
<dbReference type="InterPro" id="IPR010982">
    <property type="entry name" value="Lambda_DNA-bd_dom_sf"/>
</dbReference>
<dbReference type="PROSITE" id="PS50943">
    <property type="entry name" value="HTH_CROC1"/>
    <property type="match status" value="1"/>
</dbReference>
<evidence type="ECO:0000256" key="1">
    <source>
        <dbReference type="ARBA" id="ARBA00004431"/>
    </source>
</evidence>
<name>A0A7H1BGT6_9ACTN</name>
<evidence type="ECO:0000256" key="4">
    <source>
        <dbReference type="ARBA" id="ARBA00022969"/>
    </source>
</evidence>
<gene>
    <name evidence="8" type="ORF">IAG42_32915</name>
</gene>
<evidence type="ECO:0000256" key="3">
    <source>
        <dbReference type="ARBA" id="ARBA00022618"/>
    </source>
</evidence>
<dbReference type="InterPro" id="IPR001387">
    <property type="entry name" value="Cro/C1-type_HTH"/>
</dbReference>
<comment type="similarity">
    <text evidence="2">Belongs to the SsgA family.</text>
</comment>
<dbReference type="Pfam" id="PF13560">
    <property type="entry name" value="HTH_31"/>
    <property type="match status" value="1"/>
</dbReference>
<comment type="subcellular location">
    <subcellularLocation>
        <location evidence="1">Cell septum</location>
    </subcellularLocation>
</comment>
<proteinExistence type="inferred from homology"/>
<dbReference type="AlphaFoldDB" id="A0A7H1BGT6"/>
<accession>A0A7H1BGT6</accession>
<dbReference type="Gene3D" id="2.30.31.20">
    <property type="entry name" value="Sporulation-specific cell division protein SsgB"/>
    <property type="match status" value="1"/>
</dbReference>
<dbReference type="EMBL" id="CP061281">
    <property type="protein sequence ID" value="QNS07941.1"/>
    <property type="molecule type" value="Genomic_DNA"/>
</dbReference>
<dbReference type="GO" id="GO:0030435">
    <property type="term" value="P:sporulation resulting in formation of a cellular spore"/>
    <property type="evidence" value="ECO:0007669"/>
    <property type="project" value="UniProtKB-KW"/>
</dbReference>
<organism evidence="8 9">
    <name type="scientific">Streptomyces xanthii</name>
    <dbReference type="NCBI Taxonomy" id="2768069"/>
    <lineage>
        <taxon>Bacteria</taxon>
        <taxon>Bacillati</taxon>
        <taxon>Actinomycetota</taxon>
        <taxon>Actinomycetes</taxon>
        <taxon>Kitasatosporales</taxon>
        <taxon>Streptomycetaceae</taxon>
        <taxon>Streptomyces</taxon>
    </lineage>
</organism>
<dbReference type="SMART" id="SM00530">
    <property type="entry name" value="HTH_XRE"/>
    <property type="match status" value="1"/>
</dbReference>
<keyword evidence="4" id="KW-0749">Sporulation</keyword>
<dbReference type="InterPro" id="IPR006776">
    <property type="entry name" value="SsgB"/>
</dbReference>
<reference evidence="8 9" key="1">
    <citation type="submission" date="2020-09" db="EMBL/GenBank/DDBJ databases">
        <title>A novel species.</title>
        <authorList>
            <person name="Gao J."/>
        </authorList>
    </citation>
    <scope>NUCLEOTIDE SEQUENCE [LARGE SCALE GENOMIC DNA]</scope>
    <source>
        <strain evidence="8 9">CRXT-Y-14</strain>
    </source>
</reference>
<keyword evidence="9" id="KW-1185">Reference proteome</keyword>
<dbReference type="Proteomes" id="UP000516428">
    <property type="component" value="Chromosome"/>
</dbReference>
<evidence type="ECO:0000313" key="8">
    <source>
        <dbReference type="EMBL" id="QNS07941.1"/>
    </source>
</evidence>
<protein>
    <submittedName>
        <fullName evidence="8">SsgA family sporulation/cell division regulator</fullName>
    </submittedName>
</protein>
<dbReference type="RefSeq" id="WP_188340602.1">
    <property type="nucleotide sequence ID" value="NZ_CP061281.1"/>
</dbReference>
<dbReference type="Gene3D" id="1.10.260.40">
    <property type="entry name" value="lambda repressor-like DNA-binding domains"/>
    <property type="match status" value="1"/>
</dbReference>
<evidence type="ECO:0000256" key="5">
    <source>
        <dbReference type="ARBA" id="ARBA00023210"/>
    </source>
</evidence>
<evidence type="ECO:0000256" key="2">
    <source>
        <dbReference type="ARBA" id="ARBA00009323"/>
    </source>
</evidence>
<dbReference type="GO" id="GO:0003677">
    <property type="term" value="F:DNA binding"/>
    <property type="evidence" value="ECO:0007669"/>
    <property type="project" value="InterPro"/>
</dbReference>
<keyword evidence="3 8" id="KW-0132">Cell division</keyword>
<keyword evidence="6" id="KW-0131">Cell cycle</keyword>